<keyword evidence="1" id="KW-1133">Transmembrane helix</keyword>
<comment type="caution">
    <text evidence="2">The sequence shown here is derived from an EMBL/GenBank/DDBJ whole genome shotgun (WGS) entry which is preliminary data.</text>
</comment>
<keyword evidence="3" id="KW-1185">Reference proteome</keyword>
<feature type="transmembrane region" description="Helical" evidence="1">
    <location>
        <begin position="20"/>
        <end position="40"/>
    </location>
</feature>
<evidence type="ECO:0000313" key="3">
    <source>
        <dbReference type="Proteomes" id="UP001595378"/>
    </source>
</evidence>
<dbReference type="EMBL" id="JBHRSU010000005">
    <property type="protein sequence ID" value="MFC3100319.1"/>
    <property type="molecule type" value="Genomic_DNA"/>
</dbReference>
<gene>
    <name evidence="2" type="ORF">ACFODK_05370</name>
</gene>
<organism evidence="2 3">
    <name type="scientific">Alteraurantiacibacter lauratis</name>
    <dbReference type="NCBI Taxonomy" id="2054627"/>
    <lineage>
        <taxon>Bacteria</taxon>
        <taxon>Pseudomonadati</taxon>
        <taxon>Pseudomonadota</taxon>
        <taxon>Alphaproteobacteria</taxon>
        <taxon>Sphingomonadales</taxon>
        <taxon>Erythrobacteraceae</taxon>
        <taxon>Alteraurantiacibacter</taxon>
    </lineage>
</organism>
<dbReference type="RefSeq" id="WP_336917580.1">
    <property type="nucleotide sequence ID" value="NZ_JBANRN010000002.1"/>
</dbReference>
<keyword evidence="1" id="KW-0472">Membrane</keyword>
<proteinExistence type="predicted"/>
<dbReference type="Proteomes" id="UP001595378">
    <property type="component" value="Unassembled WGS sequence"/>
</dbReference>
<sequence length="83" mass="9178">MPSPHDEEARAKGRFMIINLMRIGGIAMILMGIAVVQGMISLPDWTGYLLILLGMLETFLVPTMLARVWSSNDRNPPSPPGNR</sequence>
<evidence type="ECO:0000256" key="1">
    <source>
        <dbReference type="SAM" id="Phobius"/>
    </source>
</evidence>
<name>A0ABV7EEQ6_9SPHN</name>
<keyword evidence="1" id="KW-0812">Transmembrane</keyword>
<feature type="transmembrane region" description="Helical" evidence="1">
    <location>
        <begin position="46"/>
        <end position="66"/>
    </location>
</feature>
<reference evidence="3" key="1">
    <citation type="journal article" date="2019" name="Int. J. Syst. Evol. Microbiol.">
        <title>The Global Catalogue of Microorganisms (GCM) 10K type strain sequencing project: providing services to taxonomists for standard genome sequencing and annotation.</title>
        <authorList>
            <consortium name="The Broad Institute Genomics Platform"/>
            <consortium name="The Broad Institute Genome Sequencing Center for Infectious Disease"/>
            <person name="Wu L."/>
            <person name="Ma J."/>
        </authorList>
    </citation>
    <scope>NUCLEOTIDE SEQUENCE [LARGE SCALE GENOMIC DNA]</scope>
    <source>
        <strain evidence="3">KCTC 52606</strain>
    </source>
</reference>
<evidence type="ECO:0000313" key="2">
    <source>
        <dbReference type="EMBL" id="MFC3100319.1"/>
    </source>
</evidence>
<protein>
    <recommendedName>
        <fullName evidence="4">DUF2892 domain-containing protein</fullName>
    </recommendedName>
</protein>
<evidence type="ECO:0008006" key="4">
    <source>
        <dbReference type="Google" id="ProtNLM"/>
    </source>
</evidence>
<accession>A0ABV7EEQ6</accession>